<dbReference type="EMBL" id="CP187984">
    <property type="protein sequence ID" value="XSF54327.1"/>
    <property type="molecule type" value="Genomic_DNA"/>
</dbReference>
<evidence type="ECO:0000313" key="2">
    <source>
        <dbReference type="Proteomes" id="UP000244623"/>
    </source>
</evidence>
<sequence length="209" mass="21676">MEKYFYLFGYDCFSPILFENFKGHKIMKKSILGLAVSALFMVGAAQAETNPNDVSATLSITGTVVADATDACTVVPDNTTISLSSQDVNDLVGQGENAATMSLVKLNITGPVDCANKVATGGMAFKFTGATDDAEGTVLANQDTGTQGAKGVGVGIFTENRTPVRVNSTDSLLAYTEGTTIGLSMVKLAGQTAQAGNVTSALTIEIVRL</sequence>
<organism evidence="1 2">
    <name type="scientific">Cronobacter turicensis</name>
    <dbReference type="NCBI Taxonomy" id="413502"/>
    <lineage>
        <taxon>Bacteria</taxon>
        <taxon>Pseudomonadati</taxon>
        <taxon>Pseudomonadota</taxon>
        <taxon>Gammaproteobacteria</taxon>
        <taxon>Enterobacterales</taxon>
        <taxon>Enterobacteriaceae</taxon>
        <taxon>Cronobacter</taxon>
    </lineage>
</organism>
<accession>A0ACD5IZ99</accession>
<dbReference type="Proteomes" id="UP000244623">
    <property type="component" value="Chromosome"/>
</dbReference>
<reference evidence="1" key="1">
    <citation type="submission" date="2025-05" db="EMBL/GenBank/DDBJ databases">
        <title>FDA Reference Genome datasets for Cronobacter.</title>
        <authorList>
            <person name="Gopinath G.R."/>
        </authorList>
    </citation>
    <scope>NUCLEOTIDE SEQUENCE</scope>
    <source>
        <strain evidence="1">MOD1-Sh41s</strain>
    </source>
</reference>
<gene>
    <name evidence="1" type="ORF">BS411_020770</name>
</gene>
<proteinExistence type="predicted"/>
<protein>
    <submittedName>
        <fullName evidence="1">Fimbrial protein</fullName>
    </submittedName>
</protein>
<evidence type="ECO:0000313" key="1">
    <source>
        <dbReference type="EMBL" id="XSF54327.1"/>
    </source>
</evidence>
<name>A0ACD5IZ99_9ENTR</name>